<evidence type="ECO:0000256" key="1">
    <source>
        <dbReference type="SAM" id="MobiDB-lite"/>
    </source>
</evidence>
<feature type="region of interest" description="Disordered" evidence="1">
    <location>
        <begin position="292"/>
        <end position="315"/>
    </location>
</feature>
<feature type="region of interest" description="Disordered" evidence="1">
    <location>
        <begin position="400"/>
        <end position="503"/>
    </location>
</feature>
<dbReference type="EMBL" id="LC625835">
    <property type="protein sequence ID" value="BCU03164.1"/>
    <property type="molecule type" value="Genomic_DNA"/>
</dbReference>
<proteinExistence type="predicted"/>
<protein>
    <submittedName>
        <fullName evidence="2">Uncharacterized protein</fullName>
    </submittedName>
</protein>
<sequence>MQTLLPKGPAAPAAHPTVDAKLQRASPRRRPGAQSMVGDPDDARSAQDLFEAWYLKSGAVTHGLDPDAETARRVWNKMLPPRAAAMTTKWCRSYWERQCAANLTARHGRTYVPADRVRKTDDGKRVSLADIIRQIAQTDRGEHGREVTARVTGALESAGWHFARERTESTRCERVIDLDLLPALVGGMALILANDPERASVAAYWGSTAHLTLLLGHTVGATAGQADSVPPVQSPYATGMHLVAARPVVSPAVAYASETAASYTAPDTPALQSDRVLLPEILPYDMSARASPCASAGETDSGAADESDGGNDQALCARDGLQSAAQPPWQHPPDRLRARSSARAAGISDAFTYSDDGSFVSANGLGAASVAGTTELDLNDPPPVLDGGGSDDIIRDIKIEIKDEDEDDEPRSTMKRKCIDRADAEDQGTETEDETEDEEQERASGQSGPPSPIEVDYPPITPADRLALSPKRRRTARSRVAKGRDSRTIGDDSNGRWHVWRNV</sequence>
<feature type="compositionally biased region" description="Basic and acidic residues" evidence="1">
    <location>
        <begin position="482"/>
        <end position="495"/>
    </location>
</feature>
<dbReference type="Proteomes" id="UP001253637">
    <property type="component" value="Segment"/>
</dbReference>
<evidence type="ECO:0000313" key="2">
    <source>
        <dbReference type="EMBL" id="BCU03164.1"/>
    </source>
</evidence>
<feature type="region of interest" description="Disordered" evidence="1">
    <location>
        <begin position="373"/>
        <end position="392"/>
    </location>
</feature>
<reference evidence="2" key="1">
    <citation type="submission" date="2021-04" db="EMBL/GenBank/DDBJ databases">
        <title>Draft Genome Sequence of Pandoravirus japonicus, Isolated from the Sabaishi River of Niigata, Japan.</title>
        <authorList>
            <person name="Hosokawa N."/>
            <person name="Takahashi H."/>
            <person name="Aoki K."/>
            <person name="Takemura M."/>
        </authorList>
    </citation>
    <scope>NUCLEOTIDE SEQUENCE</scope>
</reference>
<name>A0A811BMI2_9VIRU</name>
<feature type="region of interest" description="Disordered" evidence="1">
    <location>
        <begin position="322"/>
        <end position="341"/>
    </location>
</feature>
<feature type="region of interest" description="Disordered" evidence="1">
    <location>
        <begin position="1"/>
        <end position="42"/>
    </location>
</feature>
<feature type="compositionally biased region" description="Basic residues" evidence="1">
    <location>
        <begin position="470"/>
        <end position="481"/>
    </location>
</feature>
<evidence type="ECO:0000313" key="3">
    <source>
        <dbReference type="Proteomes" id="UP001253637"/>
    </source>
</evidence>
<feature type="compositionally biased region" description="Acidic residues" evidence="1">
    <location>
        <begin position="425"/>
        <end position="440"/>
    </location>
</feature>
<accession>A0A811BMI2</accession>
<organism evidence="2 3">
    <name type="scientific">Pandoravirus japonicus</name>
    <dbReference type="NCBI Taxonomy" id="2823154"/>
    <lineage>
        <taxon>Viruses</taxon>
        <taxon>Pandoravirus</taxon>
    </lineage>
</organism>